<dbReference type="AlphaFoldDB" id="I3X4I7"/>
<dbReference type="HOGENOM" id="CLU_026974_0_1_5"/>
<name>I3X4I7_SINF2</name>
<dbReference type="eggNOG" id="COG1840">
    <property type="taxonomic scope" value="Bacteria"/>
</dbReference>
<dbReference type="Proteomes" id="UP000006180">
    <property type="component" value="Chromosome"/>
</dbReference>
<dbReference type="GO" id="GO:0030288">
    <property type="term" value="C:outer membrane-bounded periplasmic space"/>
    <property type="evidence" value="ECO:0007669"/>
    <property type="project" value="TreeGrafter"/>
</dbReference>
<dbReference type="PATRIC" id="fig|1185652.3.peg.2281"/>
<evidence type="ECO:0000313" key="3">
    <source>
        <dbReference type="Proteomes" id="UP000006180"/>
    </source>
</evidence>
<dbReference type="InterPro" id="IPR026045">
    <property type="entry name" value="Ferric-bd"/>
</dbReference>
<gene>
    <name evidence="2" type="ORF">USDA257_c22110</name>
</gene>
<keyword evidence="1" id="KW-0732">Signal</keyword>
<dbReference type="PIRSF" id="PIRSF002825">
    <property type="entry name" value="CfbpA"/>
    <property type="match status" value="1"/>
</dbReference>
<dbReference type="Gene3D" id="3.40.190.10">
    <property type="entry name" value="Periplasmic binding protein-like II"/>
    <property type="match status" value="2"/>
</dbReference>
<dbReference type="KEGG" id="sfd:USDA257_c22110"/>
<dbReference type="PANTHER" id="PTHR30006">
    <property type="entry name" value="THIAMINE-BINDING PERIPLASMIC PROTEIN-RELATED"/>
    <property type="match status" value="1"/>
</dbReference>
<dbReference type="SUPFAM" id="SSF53850">
    <property type="entry name" value="Periplasmic binding protein-like II"/>
    <property type="match status" value="1"/>
</dbReference>
<reference evidence="2 3" key="1">
    <citation type="journal article" date="2012" name="J. Bacteriol.">
        <title>Complete genome sequence of the broad-host-range strain Sinorhizobium fredii USDA257.</title>
        <authorList>
            <person name="Schuldes J."/>
            <person name="Rodriguez Orbegoso M."/>
            <person name="Schmeisser C."/>
            <person name="Krishnan H.B."/>
            <person name="Daniel R."/>
            <person name="Streit W.R."/>
        </authorList>
    </citation>
    <scope>NUCLEOTIDE SEQUENCE [LARGE SCALE GENOMIC DNA]</scope>
    <source>
        <strain evidence="2 3">USDA 257</strain>
    </source>
</reference>
<dbReference type="Pfam" id="PF13343">
    <property type="entry name" value="SBP_bac_6"/>
    <property type="match status" value="1"/>
</dbReference>
<accession>I3X4I7</accession>
<dbReference type="CDD" id="cd13544">
    <property type="entry name" value="PBP2_Fbp_like_1"/>
    <property type="match status" value="1"/>
</dbReference>
<protein>
    <submittedName>
        <fullName evidence="2">Uncharacterized protein</fullName>
    </submittedName>
</protein>
<dbReference type="STRING" id="1185652.USDA257_c22110"/>
<proteinExistence type="predicted"/>
<dbReference type="GO" id="GO:0030976">
    <property type="term" value="F:thiamine pyrophosphate binding"/>
    <property type="evidence" value="ECO:0007669"/>
    <property type="project" value="TreeGrafter"/>
</dbReference>
<dbReference type="GO" id="GO:0030975">
    <property type="term" value="F:thiamine binding"/>
    <property type="evidence" value="ECO:0007669"/>
    <property type="project" value="TreeGrafter"/>
</dbReference>
<dbReference type="PANTHER" id="PTHR30006:SF2">
    <property type="entry name" value="ABC TRANSPORTER SUBSTRATE-BINDING PROTEIN"/>
    <property type="match status" value="1"/>
</dbReference>
<dbReference type="EMBL" id="CP003563">
    <property type="protein sequence ID" value="AFL50793.1"/>
    <property type="molecule type" value="Genomic_DNA"/>
</dbReference>
<evidence type="ECO:0000256" key="1">
    <source>
        <dbReference type="ARBA" id="ARBA00022729"/>
    </source>
</evidence>
<sequence length="398" mass="42948">MCMELCTVLQLRASASAVASVEITHNSVDTPDHVMQHLHALARRPAGGAGTIREETMGSVRMTAAALAAGATFFAYSAQANGTLNLICSADVVICEQLEGAFEKETGISVNMVRLSSGETYAKVRAEARNPKTDIWWAGTGDPHLQAASEGLTLEYKSPMLGELNDWAVKQAESANYRTVGVYAGALGWGYNTELFKQKNLKEPRCWADLLDASFKGEIQIANPNSSGTAYTALATLVQIMGEDKAFDYLKKLNANVSQYTKSGSAPVKAAARGETAIGIVFMHDAVAQAVEGFPVKAVAPCEGTGYEIGSMSIIKGAKNLDNAKKWYDWVLSAKVQSSMKEAKSFQIPSNKSAEVPKEAPKLEDIKLIDYDFKTYGDPAKRKALLERWDREIGASAN</sequence>
<dbReference type="GO" id="GO:0015888">
    <property type="term" value="P:thiamine transport"/>
    <property type="evidence" value="ECO:0007669"/>
    <property type="project" value="TreeGrafter"/>
</dbReference>
<evidence type="ECO:0000313" key="2">
    <source>
        <dbReference type="EMBL" id="AFL50793.1"/>
    </source>
</evidence>
<organism evidence="2 3">
    <name type="scientific">Sinorhizobium fredii (strain USDA 257)</name>
    <dbReference type="NCBI Taxonomy" id="1185652"/>
    <lineage>
        <taxon>Bacteria</taxon>
        <taxon>Pseudomonadati</taxon>
        <taxon>Pseudomonadota</taxon>
        <taxon>Alphaproteobacteria</taxon>
        <taxon>Hyphomicrobiales</taxon>
        <taxon>Rhizobiaceae</taxon>
        <taxon>Sinorhizobium/Ensifer group</taxon>
        <taxon>Sinorhizobium</taxon>
    </lineage>
</organism>